<keyword evidence="1" id="KW-0472">Membrane</keyword>
<organism evidence="2">
    <name type="scientific">Arundo donax</name>
    <name type="common">Giant reed</name>
    <name type="synonym">Donax arundinaceus</name>
    <dbReference type="NCBI Taxonomy" id="35708"/>
    <lineage>
        <taxon>Eukaryota</taxon>
        <taxon>Viridiplantae</taxon>
        <taxon>Streptophyta</taxon>
        <taxon>Embryophyta</taxon>
        <taxon>Tracheophyta</taxon>
        <taxon>Spermatophyta</taxon>
        <taxon>Magnoliopsida</taxon>
        <taxon>Liliopsida</taxon>
        <taxon>Poales</taxon>
        <taxon>Poaceae</taxon>
        <taxon>PACMAD clade</taxon>
        <taxon>Arundinoideae</taxon>
        <taxon>Arundineae</taxon>
        <taxon>Arundo</taxon>
    </lineage>
</organism>
<keyword evidence="1" id="KW-0812">Transmembrane</keyword>
<reference evidence="2" key="1">
    <citation type="submission" date="2014-09" db="EMBL/GenBank/DDBJ databases">
        <authorList>
            <person name="Magalhaes I.L.F."/>
            <person name="Oliveira U."/>
            <person name="Santos F.R."/>
            <person name="Vidigal T.H.D.A."/>
            <person name="Brescovit A.D."/>
            <person name="Santos A.J."/>
        </authorList>
    </citation>
    <scope>NUCLEOTIDE SEQUENCE</scope>
    <source>
        <tissue evidence="2">Shoot tissue taken approximately 20 cm above the soil surface</tissue>
    </source>
</reference>
<evidence type="ECO:0000313" key="2">
    <source>
        <dbReference type="EMBL" id="JAE12626.1"/>
    </source>
</evidence>
<reference evidence="2" key="2">
    <citation type="journal article" date="2015" name="Data Brief">
        <title>Shoot transcriptome of the giant reed, Arundo donax.</title>
        <authorList>
            <person name="Barrero R.A."/>
            <person name="Guerrero F.D."/>
            <person name="Moolhuijzen P."/>
            <person name="Goolsby J.A."/>
            <person name="Tidwell J."/>
            <person name="Bellgard S.E."/>
            <person name="Bellgard M.I."/>
        </authorList>
    </citation>
    <scope>NUCLEOTIDE SEQUENCE</scope>
    <source>
        <tissue evidence="2">Shoot tissue taken approximately 20 cm above the soil surface</tissue>
    </source>
</reference>
<feature type="transmembrane region" description="Helical" evidence="1">
    <location>
        <begin position="12"/>
        <end position="30"/>
    </location>
</feature>
<evidence type="ECO:0000256" key="1">
    <source>
        <dbReference type="SAM" id="Phobius"/>
    </source>
</evidence>
<accession>A0A0A9FQP1</accession>
<sequence length="47" mass="5305">MFVALRASFTSLFYNLATWQLLMLIISTTAGTELSQVHTTEVLWVPC</sequence>
<keyword evidence="1" id="KW-1133">Transmembrane helix</keyword>
<dbReference type="EMBL" id="GBRH01185270">
    <property type="protein sequence ID" value="JAE12626.1"/>
    <property type="molecule type" value="Transcribed_RNA"/>
</dbReference>
<proteinExistence type="predicted"/>
<dbReference type="AlphaFoldDB" id="A0A0A9FQP1"/>
<protein>
    <submittedName>
        <fullName evidence="2">Uncharacterized protein</fullName>
    </submittedName>
</protein>
<name>A0A0A9FQP1_ARUDO</name>